<comment type="caution">
    <text evidence="3">The sequence shown here is derived from an EMBL/GenBank/DDBJ whole genome shotgun (WGS) entry which is preliminary data.</text>
</comment>
<proteinExistence type="predicted"/>
<reference evidence="3 4" key="1">
    <citation type="journal article" date="2018" name="Evol. Lett.">
        <title>Horizontal gene cluster transfer increased hallucinogenic mushroom diversity.</title>
        <authorList>
            <person name="Reynolds H.T."/>
            <person name="Vijayakumar V."/>
            <person name="Gluck-Thaler E."/>
            <person name="Korotkin H.B."/>
            <person name="Matheny P.B."/>
            <person name="Slot J.C."/>
        </authorList>
    </citation>
    <scope>NUCLEOTIDE SEQUENCE [LARGE SCALE GENOMIC DNA]</scope>
    <source>
        <strain evidence="3 4">SRW20</strain>
    </source>
</reference>
<feature type="compositionally biased region" description="Basic and acidic residues" evidence="1">
    <location>
        <begin position="185"/>
        <end position="195"/>
    </location>
</feature>
<evidence type="ECO:0000313" key="4">
    <source>
        <dbReference type="Proteomes" id="UP000284706"/>
    </source>
</evidence>
<evidence type="ECO:0000259" key="2">
    <source>
        <dbReference type="Pfam" id="PF25534"/>
    </source>
</evidence>
<feature type="region of interest" description="Disordered" evidence="1">
    <location>
        <begin position="169"/>
        <end position="200"/>
    </location>
</feature>
<dbReference type="PANTHER" id="PTHR36223">
    <property type="entry name" value="BETA-LACTAMASE-TYPE TRANSPEPTIDASE FOLD DOMAIN CONTAINING PROTEIN"/>
    <property type="match status" value="1"/>
</dbReference>
<feature type="domain" description="DUF7918" evidence="2">
    <location>
        <begin position="12"/>
        <end position="242"/>
    </location>
</feature>
<organism evidence="3 4">
    <name type="scientific">Gymnopilus dilepis</name>
    <dbReference type="NCBI Taxonomy" id="231916"/>
    <lineage>
        <taxon>Eukaryota</taxon>
        <taxon>Fungi</taxon>
        <taxon>Dikarya</taxon>
        <taxon>Basidiomycota</taxon>
        <taxon>Agaricomycotina</taxon>
        <taxon>Agaricomycetes</taxon>
        <taxon>Agaricomycetidae</taxon>
        <taxon>Agaricales</taxon>
        <taxon>Agaricineae</taxon>
        <taxon>Hymenogastraceae</taxon>
        <taxon>Gymnopilus</taxon>
    </lineage>
</organism>
<dbReference type="AlphaFoldDB" id="A0A409YMX4"/>
<dbReference type="EMBL" id="NHYE01000629">
    <property type="protein sequence ID" value="PPR04419.1"/>
    <property type="molecule type" value="Genomic_DNA"/>
</dbReference>
<accession>A0A409YMX4</accession>
<protein>
    <recommendedName>
        <fullName evidence="2">DUF7918 domain-containing protein</fullName>
    </recommendedName>
</protein>
<evidence type="ECO:0000256" key="1">
    <source>
        <dbReference type="SAM" id="MobiDB-lite"/>
    </source>
</evidence>
<dbReference type="PANTHER" id="PTHR36223:SF1">
    <property type="entry name" value="TRANSCRIPTION ELONGATION FACTOR EAF N-TERMINAL DOMAIN-CONTAINING PROTEIN"/>
    <property type="match status" value="1"/>
</dbReference>
<evidence type="ECO:0000313" key="3">
    <source>
        <dbReference type="EMBL" id="PPR04419.1"/>
    </source>
</evidence>
<sequence length="387" mass="44150">MSVQPRLEYRQFEVWVEVEGAELPCYAVDKDRANGKISCFIESQEGKSFSIHVRKTQRRYGCRVLYRLDGNHVASTFFTPLENHTAKLAYIRTSSETKFPFLFSPIKTTGESLETIFPSSLCFVHFLLQDDNASLDEALLAEQAQSVYQIEVEICHVVNIKRYPKRSLNRTSKSRTNKGAVPEVRAVHESSEKAKQKMHQISYGDQRRIASKGCYVKCDFREVIGVFTFFYRPRHIMEYLQCFRTHQNLAPKEVETRHIQAALPAVEMAAHSSESNKADNSIRHSPFDKIGEPDKPGLHDQSGNAPVEESKQEVAAVKAEDNKDDIDVSSEDETVKALLSAVEKIREMKRKKKRVDMRAKKRAKFEVEAPSFFKPGEAHDVVDLTSD</sequence>
<dbReference type="STRING" id="231916.A0A409YMX4"/>
<dbReference type="Pfam" id="PF25534">
    <property type="entry name" value="DUF7918"/>
    <property type="match status" value="1"/>
</dbReference>
<dbReference type="OrthoDB" id="3364132at2759"/>
<name>A0A409YMX4_9AGAR</name>
<dbReference type="Proteomes" id="UP000284706">
    <property type="component" value="Unassembled WGS sequence"/>
</dbReference>
<dbReference type="InParanoid" id="A0A409YMX4"/>
<keyword evidence="4" id="KW-1185">Reference proteome</keyword>
<feature type="compositionally biased region" description="Acidic residues" evidence="1">
    <location>
        <begin position="322"/>
        <end position="332"/>
    </location>
</feature>
<feature type="region of interest" description="Disordered" evidence="1">
    <location>
        <begin position="267"/>
        <end position="333"/>
    </location>
</feature>
<gene>
    <name evidence="3" type="ORF">CVT26_002285</name>
</gene>
<dbReference type="InterPro" id="IPR057678">
    <property type="entry name" value="DUF7918"/>
</dbReference>
<feature type="compositionally biased region" description="Basic and acidic residues" evidence="1">
    <location>
        <begin position="274"/>
        <end position="298"/>
    </location>
</feature>